<dbReference type="Gene3D" id="3.30.40.190">
    <property type="match status" value="1"/>
</dbReference>
<accession>A0A6H1ZBB1</accession>
<evidence type="ECO:0000313" key="3">
    <source>
        <dbReference type="EMBL" id="QJB00822.1"/>
    </source>
</evidence>
<evidence type="ECO:0000313" key="2">
    <source>
        <dbReference type="EMBL" id="QJA67400.1"/>
    </source>
</evidence>
<protein>
    <recommendedName>
        <fullName evidence="6">DUF968 domain-containing protein</fullName>
    </recommendedName>
</protein>
<gene>
    <name evidence="3" type="ORF">MM171A00166_0065</name>
    <name evidence="5" type="ORF">MM415A00140_0014</name>
    <name evidence="2" type="ORF">MM415B00227_0062</name>
    <name evidence="1" type="ORF">TM448A00134_0055</name>
    <name evidence="4" type="ORF">TM448B00166_0046</name>
</gene>
<dbReference type="EMBL" id="MT143979">
    <property type="protein sequence ID" value="QJA44721.1"/>
    <property type="molecule type" value="Genomic_DNA"/>
</dbReference>
<evidence type="ECO:0000313" key="1">
    <source>
        <dbReference type="EMBL" id="QJA44721.1"/>
    </source>
</evidence>
<dbReference type="EMBL" id="MT141570">
    <property type="protein sequence ID" value="QJA67400.1"/>
    <property type="molecule type" value="Genomic_DNA"/>
</dbReference>
<dbReference type="Pfam" id="PF06147">
    <property type="entry name" value="DUF968"/>
    <property type="match status" value="1"/>
</dbReference>
<proteinExistence type="predicted"/>
<dbReference type="EMBL" id="MT143701">
    <property type="protein sequence ID" value="QJB00822.1"/>
    <property type="molecule type" value="Genomic_DNA"/>
</dbReference>
<evidence type="ECO:0008006" key="6">
    <source>
        <dbReference type="Google" id="ProtNLM"/>
    </source>
</evidence>
<sequence>MAQMIRKGVDPFYTAPKRRAEKKPAYLDFIRKLPCCITGQYGVEAAHTSFPSPMHGHHGRGRGTKAPDVFALPLSSDAHRKSHAMNERQFWEEAGIDPHALGLCLWALFSMYDPDEATERATARIRQGIQEAKANG</sequence>
<evidence type="ECO:0000313" key="4">
    <source>
        <dbReference type="EMBL" id="QJH94002.1"/>
    </source>
</evidence>
<dbReference type="InterPro" id="IPR010373">
    <property type="entry name" value="DUF968"/>
</dbReference>
<evidence type="ECO:0000313" key="5">
    <source>
        <dbReference type="EMBL" id="QJI05264.1"/>
    </source>
</evidence>
<name>A0A6H1ZBB1_9ZZZZ</name>
<dbReference type="AlphaFoldDB" id="A0A6H1ZBB1"/>
<organism evidence="1">
    <name type="scientific">viral metagenome</name>
    <dbReference type="NCBI Taxonomy" id="1070528"/>
    <lineage>
        <taxon>unclassified sequences</taxon>
        <taxon>metagenomes</taxon>
        <taxon>organismal metagenomes</taxon>
    </lineage>
</organism>
<reference evidence="1" key="1">
    <citation type="submission" date="2020-03" db="EMBL/GenBank/DDBJ databases">
        <title>The deep terrestrial virosphere.</title>
        <authorList>
            <person name="Holmfeldt K."/>
            <person name="Nilsson E."/>
            <person name="Simone D."/>
            <person name="Lopez-Fernandez M."/>
            <person name="Wu X."/>
            <person name="de Brujin I."/>
            <person name="Lundin D."/>
            <person name="Andersson A."/>
            <person name="Bertilsson S."/>
            <person name="Dopson M."/>
        </authorList>
    </citation>
    <scope>NUCLEOTIDE SEQUENCE</scope>
    <source>
        <strain evidence="3">MM171A00166</strain>
        <strain evidence="5">MM415A00140</strain>
        <strain evidence="2">MM415B00227</strain>
        <strain evidence="1">TM448A00134</strain>
        <strain evidence="4">TM448B00166</strain>
    </source>
</reference>
<dbReference type="EMBL" id="MT144594">
    <property type="protein sequence ID" value="QJH94002.1"/>
    <property type="molecule type" value="Genomic_DNA"/>
</dbReference>
<dbReference type="EMBL" id="MT145197">
    <property type="protein sequence ID" value="QJI05264.1"/>
    <property type="molecule type" value="Genomic_DNA"/>
</dbReference>